<evidence type="ECO:0000313" key="1">
    <source>
        <dbReference type="EMBL" id="CAI8606892.1"/>
    </source>
</evidence>
<sequence>MQISISFSSPFLTTMAEADQRFRSEVHAEQFRELMTQNVIEEKSWVLNQDELLEVTVILKKQKLTYLNKNIQLVAKELVMEFYANAYCDPSDEDSDVTQLVYRVRGKEIRYDWQTINDALKCK</sequence>
<keyword evidence="2" id="KW-1185">Reference proteome</keyword>
<evidence type="ECO:0000313" key="2">
    <source>
        <dbReference type="Proteomes" id="UP001157006"/>
    </source>
</evidence>
<reference evidence="1 2" key="1">
    <citation type="submission" date="2023-01" db="EMBL/GenBank/DDBJ databases">
        <authorList>
            <person name="Kreplak J."/>
        </authorList>
    </citation>
    <scope>NUCLEOTIDE SEQUENCE [LARGE SCALE GENOMIC DNA]</scope>
</reference>
<dbReference type="Proteomes" id="UP001157006">
    <property type="component" value="Chromosome 4"/>
</dbReference>
<protein>
    <submittedName>
        <fullName evidence="1">Uncharacterized protein</fullName>
    </submittedName>
</protein>
<dbReference type="EMBL" id="OX451739">
    <property type="protein sequence ID" value="CAI8606892.1"/>
    <property type="molecule type" value="Genomic_DNA"/>
</dbReference>
<dbReference type="AlphaFoldDB" id="A0AAV1A9R9"/>
<organism evidence="1 2">
    <name type="scientific">Vicia faba</name>
    <name type="common">Broad bean</name>
    <name type="synonym">Faba vulgaris</name>
    <dbReference type="NCBI Taxonomy" id="3906"/>
    <lineage>
        <taxon>Eukaryota</taxon>
        <taxon>Viridiplantae</taxon>
        <taxon>Streptophyta</taxon>
        <taxon>Embryophyta</taxon>
        <taxon>Tracheophyta</taxon>
        <taxon>Spermatophyta</taxon>
        <taxon>Magnoliopsida</taxon>
        <taxon>eudicotyledons</taxon>
        <taxon>Gunneridae</taxon>
        <taxon>Pentapetalae</taxon>
        <taxon>rosids</taxon>
        <taxon>fabids</taxon>
        <taxon>Fabales</taxon>
        <taxon>Fabaceae</taxon>
        <taxon>Papilionoideae</taxon>
        <taxon>50 kb inversion clade</taxon>
        <taxon>NPAAA clade</taxon>
        <taxon>Hologalegina</taxon>
        <taxon>IRL clade</taxon>
        <taxon>Fabeae</taxon>
        <taxon>Vicia</taxon>
    </lineage>
</organism>
<accession>A0AAV1A9R9</accession>
<name>A0AAV1A9R9_VICFA</name>
<gene>
    <name evidence="1" type="ORF">VFH_IV011760</name>
</gene>
<proteinExistence type="predicted"/>